<protein>
    <submittedName>
        <fullName evidence="1">Uncharacterized protein</fullName>
    </submittedName>
</protein>
<reference evidence="1" key="1">
    <citation type="submission" date="2016-07" db="EMBL/GenBank/DDBJ databases">
        <title>De novo transcriptome assembly of four accessions of the metal hyperaccumulator plant Noccaea caerulescens.</title>
        <authorList>
            <person name="Blande D."/>
            <person name="Halimaa P."/>
            <person name="Tervahauta A.I."/>
            <person name="Aarts M.G."/>
            <person name="Karenlampi S.O."/>
        </authorList>
    </citation>
    <scope>NUCLEOTIDE SEQUENCE</scope>
</reference>
<gene>
    <name evidence="1" type="ORF">MP_TR13617_c0_g1_i1_g.39866</name>
</gene>
<organism evidence="1">
    <name type="scientific">Noccaea caerulescens</name>
    <name type="common">Alpine penny-cress</name>
    <name type="synonym">Thlaspi caerulescens</name>
    <dbReference type="NCBI Taxonomy" id="107243"/>
    <lineage>
        <taxon>Eukaryota</taxon>
        <taxon>Viridiplantae</taxon>
        <taxon>Streptophyta</taxon>
        <taxon>Embryophyta</taxon>
        <taxon>Tracheophyta</taxon>
        <taxon>Spermatophyta</taxon>
        <taxon>Magnoliopsida</taxon>
        <taxon>eudicotyledons</taxon>
        <taxon>Gunneridae</taxon>
        <taxon>Pentapetalae</taxon>
        <taxon>rosids</taxon>
        <taxon>malvids</taxon>
        <taxon>Brassicales</taxon>
        <taxon>Brassicaceae</taxon>
        <taxon>Coluteocarpeae</taxon>
        <taxon>Noccaea</taxon>
    </lineage>
</organism>
<accession>A0A1J3K9V2</accession>
<proteinExistence type="predicted"/>
<dbReference type="EMBL" id="GEVM01004569">
    <property type="protein sequence ID" value="JAV01370.1"/>
    <property type="molecule type" value="Transcribed_RNA"/>
</dbReference>
<evidence type="ECO:0000313" key="1">
    <source>
        <dbReference type="EMBL" id="JAV01370.1"/>
    </source>
</evidence>
<dbReference type="SMR" id="A0A1J3K9V2"/>
<dbReference type="PANTHER" id="PTHR31635">
    <property type="entry name" value="REVERSE TRANSCRIPTASE DOMAIN-CONTAINING PROTEIN-RELATED"/>
    <property type="match status" value="1"/>
</dbReference>
<sequence length="236" mass="27148">MRNLKKDLAHAYKEEELFWRQKSREQWLKAGDKNTKYFHNCVKGRKIKNKILMLLDESGCEHFSEGAKGNIAVEYFRDLFMSSNPFDLISLFEGFTPRVTQSMNEMMTAPITNDEIKRAAFSIKGNSAPGEDGLSGFFYKRFWHIDNESVLEEIQGFFRTASLPSGWNHTQICLIPKINNPTLMKDMRPISLCSVHSKIISKILCDRLKTILPQIISDTQGAFVSGRLITFLLLMR</sequence>
<name>A0A1J3K9V2_NOCCA</name>
<dbReference type="PANTHER" id="PTHR31635:SF196">
    <property type="entry name" value="REVERSE TRANSCRIPTASE DOMAIN-CONTAINING PROTEIN-RELATED"/>
    <property type="match status" value="1"/>
</dbReference>
<dbReference type="AlphaFoldDB" id="A0A1J3K9V2"/>